<feature type="domain" description="Cleavage stimulation factor subunit 2 hinge" evidence="1">
    <location>
        <begin position="9"/>
        <end position="75"/>
    </location>
</feature>
<evidence type="ECO:0000313" key="3">
    <source>
        <dbReference type="Proteomes" id="UP000078387"/>
    </source>
</evidence>
<dbReference type="Pfam" id="PF14327">
    <property type="entry name" value="CSTF2_hinge"/>
    <property type="match status" value="1"/>
</dbReference>
<reference evidence="2 3" key="1">
    <citation type="submission" date="2016-05" db="EMBL/GenBank/DDBJ databases">
        <title>First whole genome sequencing of Entamoeba histolytica HM1:IMSS-clone-6.</title>
        <authorList>
            <person name="Mukherjee Avik.K."/>
            <person name="Izumyama S."/>
            <person name="Nakada-Tsukui K."/>
            <person name="Nozaki T."/>
        </authorList>
    </citation>
    <scope>NUCLEOTIDE SEQUENCE [LARGE SCALE GENOMIC DNA]</scope>
    <source>
        <strain evidence="2 3">HM1:IMSS clone 6</strain>
    </source>
</reference>
<proteinExistence type="predicted"/>
<dbReference type="VEuPathDB" id="AmoebaDB:EHI8A_045200"/>
<evidence type="ECO:0000313" key="2">
    <source>
        <dbReference type="EMBL" id="GAT97821.1"/>
    </source>
</evidence>
<dbReference type="VEuPathDB" id="AmoebaDB:EHI5A_074960"/>
<dbReference type="Proteomes" id="UP000078387">
    <property type="component" value="Unassembled WGS sequence"/>
</dbReference>
<dbReference type="InterPro" id="IPR025742">
    <property type="entry name" value="CSTF2_hinge"/>
</dbReference>
<sequence length="84" mass="9435">MQQPPQTGTKFATEKDVKQALDCIDKQQLLSAIEEVKKLVQTDRKKAKTILSENPSLAYGILEALHTMQMIDKQTYDALTGNNQ</sequence>
<dbReference type="VEuPathDB" id="AmoebaDB:EHI7A_045410"/>
<dbReference type="Gene3D" id="1.25.40.630">
    <property type="match status" value="1"/>
</dbReference>
<organism evidence="2 3">
    <name type="scientific">Entamoeba histolytica</name>
    <dbReference type="NCBI Taxonomy" id="5759"/>
    <lineage>
        <taxon>Eukaryota</taxon>
        <taxon>Amoebozoa</taxon>
        <taxon>Evosea</taxon>
        <taxon>Archamoebae</taxon>
        <taxon>Mastigamoebida</taxon>
        <taxon>Entamoebidae</taxon>
        <taxon>Entamoeba</taxon>
    </lineage>
</organism>
<comment type="caution">
    <text evidence="2">The sequence shown here is derived from an EMBL/GenBank/DDBJ whole genome shotgun (WGS) entry which is preliminary data.</text>
</comment>
<dbReference type="EMBL" id="BDEQ01000001">
    <property type="protein sequence ID" value="GAT97821.1"/>
    <property type="molecule type" value="Genomic_DNA"/>
</dbReference>
<protein>
    <recommendedName>
        <fullName evidence="1">Cleavage stimulation factor subunit 2 hinge domain-containing protein</fullName>
    </recommendedName>
</protein>
<evidence type="ECO:0000259" key="1">
    <source>
        <dbReference type="Pfam" id="PF14327"/>
    </source>
</evidence>
<accession>A0A175JVN8</accession>
<name>A0A175JVN8_ENTHI</name>
<dbReference type="VEuPathDB" id="AmoebaDB:KM1_090060"/>
<gene>
    <name evidence="2" type="ORF">CL6EHI_c00137</name>
</gene>
<dbReference type="AlphaFoldDB" id="A0A175JVN8"/>